<proteinExistence type="predicted"/>
<dbReference type="InterPro" id="IPR021858">
    <property type="entry name" value="Fun_TF"/>
</dbReference>
<reference evidence="3" key="1">
    <citation type="journal article" date="2021" name="Nat. Commun.">
        <title>Genetic determinants of endophytism in the Arabidopsis root mycobiome.</title>
        <authorList>
            <person name="Mesny F."/>
            <person name="Miyauchi S."/>
            <person name="Thiergart T."/>
            <person name="Pickel B."/>
            <person name="Atanasova L."/>
            <person name="Karlsson M."/>
            <person name="Huettel B."/>
            <person name="Barry K.W."/>
            <person name="Haridas S."/>
            <person name="Chen C."/>
            <person name="Bauer D."/>
            <person name="Andreopoulos W."/>
            <person name="Pangilinan J."/>
            <person name="LaButti K."/>
            <person name="Riley R."/>
            <person name="Lipzen A."/>
            <person name="Clum A."/>
            <person name="Drula E."/>
            <person name="Henrissat B."/>
            <person name="Kohler A."/>
            <person name="Grigoriev I.V."/>
            <person name="Martin F.M."/>
            <person name="Hacquard S."/>
        </authorList>
    </citation>
    <scope>NUCLEOTIDE SEQUENCE</scope>
    <source>
        <strain evidence="3">MPI-SDFR-AT-0117</strain>
    </source>
</reference>
<dbReference type="Pfam" id="PF11951">
    <property type="entry name" value="Fungal_trans_2"/>
    <property type="match status" value="1"/>
</dbReference>
<comment type="subcellular location">
    <subcellularLocation>
        <location evidence="1">Nucleus</location>
    </subcellularLocation>
</comment>
<dbReference type="PANTHER" id="PTHR37534">
    <property type="entry name" value="TRANSCRIPTIONAL ACTIVATOR PROTEIN UGA3"/>
    <property type="match status" value="1"/>
</dbReference>
<comment type="caution">
    <text evidence="3">The sequence shown here is derived from an EMBL/GenBank/DDBJ whole genome shotgun (WGS) entry which is preliminary data.</text>
</comment>
<keyword evidence="2" id="KW-0539">Nucleus</keyword>
<dbReference type="PANTHER" id="PTHR37534:SF46">
    <property type="entry name" value="ZN(II)2CYS6 TRANSCRIPTION FACTOR (EUROFUNG)"/>
    <property type="match status" value="1"/>
</dbReference>
<accession>A0A9P8VC62</accession>
<keyword evidence="4" id="KW-1185">Reference proteome</keyword>
<dbReference type="Proteomes" id="UP000770015">
    <property type="component" value="Unassembled WGS sequence"/>
</dbReference>
<dbReference type="OrthoDB" id="3597252at2759"/>
<dbReference type="AlphaFoldDB" id="A0A9P8VC62"/>
<protein>
    <submittedName>
        <fullName evidence="3">Fungal-specific transcription factor domain-containing protein</fullName>
    </submittedName>
</protein>
<evidence type="ECO:0000313" key="3">
    <source>
        <dbReference type="EMBL" id="KAH6688269.1"/>
    </source>
</evidence>
<gene>
    <name evidence="3" type="ORF">F5X68DRAFT_78655</name>
</gene>
<evidence type="ECO:0000313" key="4">
    <source>
        <dbReference type="Proteomes" id="UP000770015"/>
    </source>
</evidence>
<dbReference type="EMBL" id="JAGSXJ010000009">
    <property type="protein sequence ID" value="KAH6688269.1"/>
    <property type="molecule type" value="Genomic_DNA"/>
</dbReference>
<organism evidence="3 4">
    <name type="scientific">Plectosphaerella plurivora</name>
    <dbReference type="NCBI Taxonomy" id="936078"/>
    <lineage>
        <taxon>Eukaryota</taxon>
        <taxon>Fungi</taxon>
        <taxon>Dikarya</taxon>
        <taxon>Ascomycota</taxon>
        <taxon>Pezizomycotina</taxon>
        <taxon>Sordariomycetes</taxon>
        <taxon>Hypocreomycetidae</taxon>
        <taxon>Glomerellales</taxon>
        <taxon>Plectosphaerellaceae</taxon>
        <taxon>Plectosphaerella</taxon>
    </lineage>
</organism>
<sequence>MIHAASQDAPDLENPFVDNAFEWISTLNQARRYDHAVEINGYIKCRFPQLAAPRQKPRVVPIFDSIHSTAVNLKRPLGLVSSHGHFSPSSNNNWLEPPDHAGEQREVPRLPPGFGFKQMSRPDRQLFMFYCTAWCVGRTILPTTNCWLTTIPSMAKEFPGVEHAMLALAGTYVLDYLPDDRVRRRSNNHYNSAVRMLTEALCILGDTTRRTADSEALVASIALLNMMDVISPERRRPKDFTPRWLEGGEVACRILSMTDGGFRYYGPKGPQPSTNRIANTIISSRVVILALPMTPIRYIDTSDERFSFLSAQATERATRQIHGACGCSPRLLQRFAQITDIASMQEEDKYQSVYLSSMIKRMRIELRNLRQWSPVPDEARSLDPSGQKEHEGYPSTEALLEACKEKIEPGQHLVTDKISMTFLTAEAWRLAAIIYFELRVLRLPRSHKQVIANFEMLAACIRLMPTSGALFTAQAPFFPVFLLGLMAPIQPPGLRRCAYDWFESVTSTSCRSSVPPAFDALKRIQKWIDGQHIEGGDDDLPEIIGHRRPWWEDVVHYIKSEEGVLCLV</sequence>
<evidence type="ECO:0000256" key="1">
    <source>
        <dbReference type="ARBA" id="ARBA00004123"/>
    </source>
</evidence>
<dbReference type="GO" id="GO:0005634">
    <property type="term" value="C:nucleus"/>
    <property type="evidence" value="ECO:0007669"/>
    <property type="project" value="UniProtKB-SubCell"/>
</dbReference>
<name>A0A9P8VC62_9PEZI</name>
<evidence type="ECO:0000256" key="2">
    <source>
        <dbReference type="ARBA" id="ARBA00023242"/>
    </source>
</evidence>